<name>A0ABR1IM84_9AGAR</name>
<dbReference type="EMBL" id="JBANRG010000113">
    <property type="protein sequence ID" value="KAK7434994.1"/>
    <property type="molecule type" value="Genomic_DNA"/>
</dbReference>
<accession>A0ABR1IM84</accession>
<feature type="region of interest" description="Disordered" evidence="1">
    <location>
        <begin position="43"/>
        <end position="72"/>
    </location>
</feature>
<protein>
    <recommendedName>
        <fullName evidence="2">CxC2-like cysteine cluster KDZ transposase-associated domain-containing protein</fullName>
    </recommendedName>
</protein>
<evidence type="ECO:0000259" key="2">
    <source>
        <dbReference type="Pfam" id="PF18803"/>
    </source>
</evidence>
<dbReference type="Pfam" id="PF18758">
    <property type="entry name" value="KDZ"/>
    <property type="match status" value="1"/>
</dbReference>
<dbReference type="InterPro" id="IPR040521">
    <property type="entry name" value="KDZ"/>
</dbReference>
<dbReference type="Proteomes" id="UP001498398">
    <property type="component" value="Unassembled WGS sequence"/>
</dbReference>
<feature type="region of interest" description="Disordered" evidence="1">
    <location>
        <begin position="1"/>
        <end position="28"/>
    </location>
</feature>
<evidence type="ECO:0000256" key="1">
    <source>
        <dbReference type="SAM" id="MobiDB-lite"/>
    </source>
</evidence>
<reference evidence="3 4" key="1">
    <citation type="submission" date="2024-01" db="EMBL/GenBank/DDBJ databases">
        <title>A draft genome for the cacao thread blight pathogen Marasmiellus scandens.</title>
        <authorList>
            <person name="Baruah I.K."/>
            <person name="Leung J."/>
            <person name="Bukari Y."/>
            <person name="Amoako-Attah I."/>
            <person name="Meinhardt L.W."/>
            <person name="Bailey B.A."/>
            <person name="Cohen S.P."/>
        </authorList>
    </citation>
    <scope>NUCLEOTIDE SEQUENCE [LARGE SCALE GENOMIC DNA]</scope>
    <source>
        <strain evidence="3 4">GH-19</strain>
    </source>
</reference>
<comment type="caution">
    <text evidence="3">The sequence shown here is derived from an EMBL/GenBank/DDBJ whole genome shotgun (WGS) entry which is preliminary data.</text>
</comment>
<feature type="compositionally biased region" description="Basic and acidic residues" evidence="1">
    <location>
        <begin position="736"/>
        <end position="746"/>
    </location>
</feature>
<evidence type="ECO:0000313" key="3">
    <source>
        <dbReference type="EMBL" id="KAK7434994.1"/>
    </source>
</evidence>
<dbReference type="Pfam" id="PF18803">
    <property type="entry name" value="CxC2"/>
    <property type="match status" value="1"/>
</dbReference>
<proteinExistence type="predicted"/>
<feature type="domain" description="CxC2-like cysteine cluster KDZ transposase-associated" evidence="2">
    <location>
        <begin position="205"/>
        <end position="310"/>
    </location>
</feature>
<gene>
    <name evidence="3" type="ORF">VKT23_019900</name>
</gene>
<organism evidence="3 4">
    <name type="scientific">Marasmiellus scandens</name>
    <dbReference type="NCBI Taxonomy" id="2682957"/>
    <lineage>
        <taxon>Eukaryota</taxon>
        <taxon>Fungi</taxon>
        <taxon>Dikarya</taxon>
        <taxon>Basidiomycota</taxon>
        <taxon>Agaricomycotina</taxon>
        <taxon>Agaricomycetes</taxon>
        <taxon>Agaricomycetidae</taxon>
        <taxon>Agaricales</taxon>
        <taxon>Marasmiineae</taxon>
        <taxon>Omphalotaceae</taxon>
        <taxon>Marasmiellus</taxon>
    </lineage>
</organism>
<sequence>MVKGRSRLIGSRPRGHPTSQPSCHRVADEDDYEVIHTRSIRSQAYGHTVETPRSPQIGTSWTSSSATWGPEDDTSYALEDDDSWVDTAVDMDIFGPEPTVVQVTMPKKRRSKVSRQVNLVWAERHRQNYLDELIQWDGQGDSVQQEGCTDCIARKVHPPSAGEIRCLDCLVPDLTCASCCERRHQRNPFHQVERWMGTHFIRTSLAKLGLTIQLNHQSMYCQNPQICHQSLHILHTNGVHHVNLYYCGCERSQPLATQLLRHGLYPSTHEVPKTVATFALMELLHHLSITSKGSSLDFYKTIERFSNNTGLDIPKSRYAPLRCMTTQWRHLKLLKHGGEGELAVQCPSCPYPGINAPLDLSKIPKELWFLFRVILVMDANFKLKNQLVSSYSRDPGFGIGWAYFVPREKYEKYLLENIHEDEISTCVGFAALAQASTRFSRGLCYTGVSGILCEQSDMLMPNGLVNIPKGKRYASMDFAFAYSLKTFLVIFYLLLSYDIACQWFINLFSQISEVWADHMKLTQSLSLENVIPAVGKFHKPAHLQKDPEQYSFNLIAGVGHSNGEGPECLWAAHNALSYSTKPMAPGTRQDALDAHFAAWNWGKLTNMGHTLMRRYKAAIAKHNIQVEAHNGWTARLPQEFLQAWEASCTAWENTTFPKEAENLFEISNEFIGEEALQELEAEERTRRASGAVAWNDVTVVGFISMGLELEQTCILVQEFVKSKTSEPGSHGHSSHQRREREEHAIAEQRAPLREKLTIYERLQGIYMPGLLQMLMDIQEDVERASELTNPEDACLWLPSSIPSNRRVSVCVPKLVDIENRIQTAQCNDSIQALQHTLRVKSRMVLFKNANIVGQRPGLRS</sequence>
<feature type="region of interest" description="Disordered" evidence="1">
    <location>
        <begin position="724"/>
        <end position="746"/>
    </location>
</feature>
<feature type="compositionally biased region" description="Low complexity" evidence="1">
    <location>
        <begin position="59"/>
        <end position="68"/>
    </location>
</feature>
<keyword evidence="4" id="KW-1185">Reference proteome</keyword>
<evidence type="ECO:0000313" key="4">
    <source>
        <dbReference type="Proteomes" id="UP001498398"/>
    </source>
</evidence>
<dbReference type="InterPro" id="IPR041457">
    <property type="entry name" value="CxC2_KDZ-assoc"/>
</dbReference>